<evidence type="ECO:0000256" key="11">
    <source>
        <dbReference type="ARBA" id="ARBA00023211"/>
    </source>
</evidence>
<feature type="compositionally biased region" description="Low complexity" evidence="15">
    <location>
        <begin position="680"/>
        <end position="695"/>
    </location>
</feature>
<dbReference type="InterPro" id="IPR015797">
    <property type="entry name" value="NUDIX_hydrolase-like_dom_sf"/>
</dbReference>
<feature type="compositionally biased region" description="Polar residues" evidence="15">
    <location>
        <begin position="471"/>
        <end position="500"/>
    </location>
</feature>
<dbReference type="OrthoDB" id="191995at2759"/>
<evidence type="ECO:0000256" key="10">
    <source>
        <dbReference type="ARBA" id="ARBA00023128"/>
    </source>
</evidence>
<dbReference type="GO" id="GO:0000184">
    <property type="term" value="P:nuclear-transcribed mRNA catabolic process, nonsense-mediated decay"/>
    <property type="evidence" value="ECO:0007669"/>
    <property type="project" value="InterPro"/>
</dbReference>
<keyword evidence="10" id="KW-0496">Mitochondrion</keyword>
<feature type="region of interest" description="Disordered" evidence="15">
    <location>
        <begin position="738"/>
        <end position="762"/>
    </location>
</feature>
<dbReference type="PANTHER" id="PTHR23114:SF17">
    <property type="entry name" value="M7GPPPN-MRNA HYDROLASE"/>
    <property type="match status" value="1"/>
</dbReference>
<evidence type="ECO:0000259" key="16">
    <source>
        <dbReference type="PROSITE" id="PS51462"/>
    </source>
</evidence>
<feature type="compositionally biased region" description="Polar residues" evidence="15">
    <location>
        <begin position="605"/>
        <end position="633"/>
    </location>
</feature>
<evidence type="ECO:0000256" key="12">
    <source>
        <dbReference type="ARBA" id="ARBA00093447"/>
    </source>
</evidence>
<dbReference type="VEuPathDB" id="FungiDB:BO80DRAFT_494759"/>
<dbReference type="Gene3D" id="3.30.1360.120">
    <property type="entry name" value="Probable tRNA modification gtpase trme, domain 1"/>
    <property type="match status" value="1"/>
</dbReference>
<dbReference type="SUPFAM" id="SSF140586">
    <property type="entry name" value="Dcp2 domain-like"/>
    <property type="match status" value="1"/>
</dbReference>
<dbReference type="InterPro" id="IPR007722">
    <property type="entry name" value="DCP2_BoxA"/>
</dbReference>
<keyword evidence="6" id="KW-0479">Metal-binding</keyword>
<dbReference type="EMBL" id="KZ824446">
    <property type="protein sequence ID" value="RAK99453.1"/>
    <property type="molecule type" value="Genomic_DNA"/>
</dbReference>
<evidence type="ECO:0000313" key="18">
    <source>
        <dbReference type="Proteomes" id="UP000249402"/>
    </source>
</evidence>
<dbReference type="PANTHER" id="PTHR23114">
    <property type="entry name" value="M7GPPPN-MRNA HYDROLASE"/>
    <property type="match status" value="1"/>
</dbReference>
<accession>A0A395GZJ4</accession>
<evidence type="ECO:0000256" key="9">
    <source>
        <dbReference type="ARBA" id="ARBA00022946"/>
    </source>
</evidence>
<dbReference type="GO" id="GO:0140933">
    <property type="term" value="F:5'-(N(7)-methylguanosine 5'-triphospho)-[mRNA] hydrolase activity"/>
    <property type="evidence" value="ECO:0007669"/>
    <property type="project" value="InterPro"/>
</dbReference>
<keyword evidence="9" id="KW-0809">Transit peptide</keyword>
<feature type="compositionally biased region" description="Low complexity" evidence="15">
    <location>
        <begin position="378"/>
        <end position="391"/>
    </location>
</feature>
<dbReference type="AlphaFoldDB" id="A0A395GZJ4"/>
<dbReference type="CDD" id="cd03672">
    <property type="entry name" value="NUDIX_Dcp2p_Nudt20"/>
    <property type="match status" value="1"/>
</dbReference>
<evidence type="ECO:0000256" key="8">
    <source>
        <dbReference type="ARBA" id="ARBA00022884"/>
    </source>
</evidence>
<dbReference type="Gene3D" id="1.10.10.1050">
    <property type="entry name" value="Dcp2, box A domain"/>
    <property type="match status" value="1"/>
</dbReference>
<evidence type="ECO:0000256" key="4">
    <source>
        <dbReference type="ARBA" id="ARBA00005279"/>
    </source>
</evidence>
<evidence type="ECO:0000256" key="15">
    <source>
        <dbReference type="SAM" id="MobiDB-lite"/>
    </source>
</evidence>
<reference evidence="17 18" key="1">
    <citation type="submission" date="2018-02" db="EMBL/GenBank/DDBJ databases">
        <title>The genomes of Aspergillus section Nigri reveals drivers in fungal speciation.</title>
        <authorList>
            <consortium name="DOE Joint Genome Institute"/>
            <person name="Vesth T.C."/>
            <person name="Nybo J."/>
            <person name="Theobald S."/>
            <person name="Brandl J."/>
            <person name="Frisvad J.C."/>
            <person name="Nielsen K.F."/>
            <person name="Lyhne E.K."/>
            <person name="Kogle M.E."/>
            <person name="Kuo A."/>
            <person name="Riley R."/>
            <person name="Clum A."/>
            <person name="Nolan M."/>
            <person name="Lipzen A."/>
            <person name="Salamov A."/>
            <person name="Henrissat B."/>
            <person name="Wiebenga A."/>
            <person name="De vries R.P."/>
            <person name="Grigoriev I.V."/>
            <person name="Mortensen U.H."/>
            <person name="Andersen M.R."/>
            <person name="Baker S.E."/>
        </authorList>
    </citation>
    <scope>NUCLEOTIDE SEQUENCE [LARGE SCALE GENOMIC DNA]</scope>
    <source>
        <strain evidence="17 18">CBS 121593</strain>
    </source>
</reference>
<sequence>MTETKMQLEDWLDDLCVRFIINLPREELESVERICFQVEEAQWFYEDFIRPLDPALPSLSLKAFALRIFQHCPLMSQWSHYHHITAFSEFLAYKTRVPVRGAIMLNQDMDEVVLVKGWKKGANWSFPRGKINKDEKDIDCAIREVYEETGYDVREAGLVKDENDVKFIEITMREQHMRLYVFRGVPQDAHFEPRTRKEISKIEWYKLSELPTLKKSKQQDQGFVVANANKFYMVAPFMHPLKKWIAQQKRLEGKVQGAPKLPMPSDAEMSIDEASHAMHSFTPNQITAEVAVPSDLPEVASSQDASVHLKRLLNINSAIPSQILPPPVTALQNSGANASKSNALLELLRAGSPRESVPQLPEADQNSPPAPLAGGRSHPTPGFFPGFPQQGPHGGLPAGLPQYPQPHQGPGAHLPPSIVNAMPHGPVNQGPHSAARPGPSANYYGVFPPQQQLPLDSYKDRSLLSAPPLAPQNQPTGPAPYQQTGDPQFSHSGQPSQLQGATVPPASKLPPPKLTSHSLALLSVFKDESIKTPKTPKATLVSQSETTQTRERKPSQHQDQLLSLLRGSPAPASPGPVELSAQPVSPARKQILQRARGDQSPARHSGTNQHVAWQGANPWTSASVSGQSVNTPQHGVPKPSGRKAQNGSARKANRNEQAQALASPITILSRPPTARKDQPPVRTTSQSPRPSSQTRPPKPSTPEPPKPFQPQILRRSDNPNAIDLLPIRTKLNENHDQQGITRATSSPQQSQPQPNFDRRPSQTVAQKEMLLSLFGRQSSSPNVSPAELSASIPKPSETSSVVSPLSPLNLPRHLTNIMRSSPSTRTVCARCLSRGRYFSTTIQPRVQQSSTTNPPSPPATGYARLTNRGLISITGIDSTSFLQGLITQNMLVTNDPNRSTRRTGSYTAFLNSQGRILNDAFIYPLPQAEGTSPDELAWLIEVDKDEVTSLMKHLKKHKLRAKLKLRALDDGERTVWASWKDHSEPRWAAYNLDSQSLSPFASASATVTGCVDTRAPGFGSRLVTPGAEDLRTHLAEEAEVSGSEVELGTYTVRRMLHGVAEGQSEIIRESSLPLECNMDMMGGIDFRKGCYVGQELTIRTHHTGVVRKRILPVQLYEGSQEGFASADTPVYDPSVEVGLPPSGSNISKISARKGRSAGKFLGGVGNIGLALCRLEMMTDVALTGEGTQYSPDQKFKVSWTEAEDGSSGSGEVKIKAIVPPWTREHIYNGGVKKNHGRNHEVDSQRARELLEQLEEEEEEESSRRND</sequence>
<dbReference type="Pfam" id="PF05026">
    <property type="entry name" value="DCP2"/>
    <property type="match status" value="1"/>
</dbReference>
<dbReference type="FunFam" id="3.30.1360.120:FF:000028">
    <property type="entry name" value="Putative transferase caf17, mitochondrial"/>
    <property type="match status" value="1"/>
</dbReference>
<organism evidence="17 18">
    <name type="scientific">Aspergillus ibericus CBS 121593</name>
    <dbReference type="NCBI Taxonomy" id="1448316"/>
    <lineage>
        <taxon>Eukaryota</taxon>
        <taxon>Fungi</taxon>
        <taxon>Dikarya</taxon>
        <taxon>Ascomycota</taxon>
        <taxon>Pezizomycotina</taxon>
        <taxon>Eurotiomycetes</taxon>
        <taxon>Eurotiomycetidae</taxon>
        <taxon>Eurotiales</taxon>
        <taxon>Aspergillaceae</taxon>
        <taxon>Aspergillus</taxon>
        <taxon>Aspergillus subgen. Circumdati</taxon>
    </lineage>
</organism>
<dbReference type="SUPFAM" id="SSF103025">
    <property type="entry name" value="Folate-binding domain"/>
    <property type="match status" value="1"/>
</dbReference>
<keyword evidence="14" id="KW-0175">Coiled coil</keyword>
<keyword evidence="7" id="KW-0378">Hydrolase</keyword>
<dbReference type="STRING" id="1448316.A0A395GZJ4"/>
<feature type="compositionally biased region" description="Pro residues" evidence="15">
    <location>
        <begin position="696"/>
        <end position="708"/>
    </location>
</feature>
<comment type="cofactor">
    <cofactor evidence="1">
        <name>Mn(2+)</name>
        <dbReference type="ChEBI" id="CHEBI:29035"/>
    </cofactor>
</comment>
<evidence type="ECO:0000256" key="2">
    <source>
        <dbReference type="ARBA" id="ARBA00004305"/>
    </source>
</evidence>
<dbReference type="GO" id="GO:0003723">
    <property type="term" value="F:RNA binding"/>
    <property type="evidence" value="ECO:0007669"/>
    <property type="project" value="UniProtKB-KW"/>
</dbReference>
<evidence type="ECO:0000256" key="1">
    <source>
        <dbReference type="ARBA" id="ARBA00001936"/>
    </source>
</evidence>
<dbReference type="GO" id="GO:0000932">
    <property type="term" value="C:P-body"/>
    <property type="evidence" value="ECO:0007669"/>
    <property type="project" value="TreeGrafter"/>
</dbReference>
<feature type="region of interest" description="Disordered" evidence="15">
    <location>
        <begin position="776"/>
        <end position="804"/>
    </location>
</feature>
<evidence type="ECO:0000256" key="14">
    <source>
        <dbReference type="SAM" id="Coils"/>
    </source>
</evidence>
<name>A0A395GZJ4_9EURO</name>
<keyword evidence="8" id="KW-0694">RNA-binding</keyword>
<dbReference type="Proteomes" id="UP000249402">
    <property type="component" value="Unassembled WGS sequence"/>
</dbReference>
<comment type="similarity">
    <text evidence="12">Belongs to the GcvT family. CAF17/IBA57 subfamily.</text>
</comment>
<dbReference type="Pfam" id="PF00293">
    <property type="entry name" value="NUDIX"/>
    <property type="match status" value="1"/>
</dbReference>
<feature type="region of interest" description="Disordered" evidence="15">
    <location>
        <begin position="533"/>
        <end position="718"/>
    </location>
</feature>
<dbReference type="InterPro" id="IPR020084">
    <property type="entry name" value="NUDIX_hydrolase_CS"/>
</dbReference>
<keyword evidence="5" id="KW-0963">Cytoplasm</keyword>
<dbReference type="InterPro" id="IPR036189">
    <property type="entry name" value="DCP2_BoxA_sf"/>
</dbReference>
<evidence type="ECO:0000256" key="3">
    <source>
        <dbReference type="ARBA" id="ARBA00004496"/>
    </source>
</evidence>
<dbReference type="GO" id="GO:0030145">
    <property type="term" value="F:manganese ion binding"/>
    <property type="evidence" value="ECO:0007669"/>
    <property type="project" value="InterPro"/>
</dbReference>
<dbReference type="GO" id="GO:0000290">
    <property type="term" value="P:deadenylation-dependent decapping of nuclear-transcribed mRNA"/>
    <property type="evidence" value="ECO:0007669"/>
    <property type="project" value="InterPro"/>
</dbReference>
<proteinExistence type="inferred from homology"/>
<keyword evidence="18" id="KW-1185">Reference proteome</keyword>
<dbReference type="GeneID" id="37228768"/>
<evidence type="ECO:0000256" key="7">
    <source>
        <dbReference type="ARBA" id="ARBA00022801"/>
    </source>
</evidence>
<protein>
    <recommendedName>
        <fullName evidence="13">Iron-sulfur cluster assembly factor IBA57 homolog, mitochondrial</fullName>
    </recommendedName>
</protein>
<feature type="compositionally biased region" description="Low complexity" evidence="15">
    <location>
        <begin position="745"/>
        <end position="754"/>
    </location>
</feature>
<dbReference type="InterPro" id="IPR027266">
    <property type="entry name" value="TrmE/GcvT-like"/>
</dbReference>
<evidence type="ECO:0000256" key="5">
    <source>
        <dbReference type="ARBA" id="ARBA00022490"/>
    </source>
</evidence>
<feature type="domain" description="Nudix hydrolase" evidence="16">
    <location>
        <begin position="95"/>
        <end position="227"/>
    </location>
</feature>
<comment type="subcellular location">
    <subcellularLocation>
        <location evidence="3">Cytoplasm</location>
    </subcellularLocation>
    <subcellularLocation>
        <location evidence="2">Mitochondrion matrix</location>
    </subcellularLocation>
</comment>
<evidence type="ECO:0000256" key="13">
    <source>
        <dbReference type="ARBA" id="ARBA00093637"/>
    </source>
</evidence>
<dbReference type="InterPro" id="IPR017703">
    <property type="entry name" value="YgfZ/GCV_T_CS"/>
</dbReference>
<dbReference type="RefSeq" id="XP_025573781.1">
    <property type="nucleotide sequence ID" value="XM_025723903.1"/>
</dbReference>
<dbReference type="PROSITE" id="PS00893">
    <property type="entry name" value="NUDIX_BOX"/>
    <property type="match status" value="1"/>
</dbReference>
<dbReference type="InterPro" id="IPR000086">
    <property type="entry name" value="NUDIX_hydrolase_dom"/>
</dbReference>
<dbReference type="InterPro" id="IPR044099">
    <property type="entry name" value="Dcp2_NUDIX"/>
</dbReference>
<dbReference type="GO" id="GO:0005759">
    <property type="term" value="C:mitochondrial matrix"/>
    <property type="evidence" value="ECO:0007669"/>
    <property type="project" value="UniProtKB-SubCell"/>
</dbReference>
<keyword evidence="11" id="KW-0464">Manganese</keyword>
<feature type="coiled-coil region" evidence="14">
    <location>
        <begin position="1236"/>
        <end position="1266"/>
    </location>
</feature>
<dbReference type="SMART" id="SM01125">
    <property type="entry name" value="DCP2"/>
    <property type="match status" value="1"/>
</dbReference>
<evidence type="ECO:0000313" key="17">
    <source>
        <dbReference type="EMBL" id="RAK99453.1"/>
    </source>
</evidence>
<dbReference type="FunFam" id="3.90.79.10:FF:000003">
    <property type="entry name" value="M7GpppN-mRNA hydrolase isoform 2"/>
    <property type="match status" value="1"/>
</dbReference>
<dbReference type="Pfam" id="PF25455">
    <property type="entry name" value="Beta-barrel_CAF17_C"/>
    <property type="match status" value="1"/>
</dbReference>
<dbReference type="InterPro" id="IPR057460">
    <property type="entry name" value="CAF17_C"/>
</dbReference>
<dbReference type="Gene3D" id="3.90.79.10">
    <property type="entry name" value="Nucleoside Triphosphate Pyrophosphohydrolase"/>
    <property type="match status" value="1"/>
</dbReference>
<feature type="region of interest" description="Disordered" evidence="15">
    <location>
        <begin position="353"/>
        <end position="514"/>
    </location>
</feature>
<dbReference type="SUPFAM" id="SSF55811">
    <property type="entry name" value="Nudix"/>
    <property type="match status" value="1"/>
</dbReference>
<dbReference type="PROSITE" id="PS51462">
    <property type="entry name" value="NUDIX"/>
    <property type="match status" value="1"/>
</dbReference>
<evidence type="ECO:0000256" key="6">
    <source>
        <dbReference type="ARBA" id="ARBA00022723"/>
    </source>
</evidence>
<dbReference type="FunFam" id="1.10.10.1050:FF:000003">
    <property type="entry name" value="Decapping enzyme Dcp2, putative"/>
    <property type="match status" value="1"/>
</dbReference>
<gene>
    <name evidence="17" type="ORF">BO80DRAFT_494759</name>
</gene>
<dbReference type="NCBIfam" id="TIGR03317">
    <property type="entry name" value="ygfZ_signature"/>
    <property type="match status" value="1"/>
</dbReference>
<comment type="similarity">
    <text evidence="4">Belongs to the Nudix hydrolase family. DCP2 subfamily.</text>
</comment>